<name>A0A0G4LHG3_VERLO</name>
<accession>A0A0G4LHG3</accession>
<dbReference type="Proteomes" id="UP000045706">
    <property type="component" value="Unassembled WGS sequence"/>
</dbReference>
<organism evidence="1 2">
    <name type="scientific">Verticillium longisporum</name>
    <name type="common">Verticillium dahliae var. longisporum</name>
    <dbReference type="NCBI Taxonomy" id="100787"/>
    <lineage>
        <taxon>Eukaryota</taxon>
        <taxon>Fungi</taxon>
        <taxon>Dikarya</taxon>
        <taxon>Ascomycota</taxon>
        <taxon>Pezizomycotina</taxon>
        <taxon>Sordariomycetes</taxon>
        <taxon>Hypocreomycetidae</taxon>
        <taxon>Glomerellales</taxon>
        <taxon>Plectosphaerellaceae</taxon>
        <taxon>Verticillium</taxon>
    </lineage>
</organism>
<evidence type="ECO:0000313" key="2">
    <source>
        <dbReference type="Proteomes" id="UP000045706"/>
    </source>
</evidence>
<gene>
    <name evidence="1" type="ORF">BN1723_012391</name>
</gene>
<feature type="non-terminal residue" evidence="1">
    <location>
        <position position="1"/>
    </location>
</feature>
<protein>
    <submittedName>
        <fullName evidence="1">Uncharacterized protein</fullName>
    </submittedName>
</protein>
<reference evidence="2" key="1">
    <citation type="submission" date="2015-05" db="EMBL/GenBank/DDBJ databases">
        <authorList>
            <person name="Fogelqvist Johan"/>
        </authorList>
    </citation>
    <scope>NUCLEOTIDE SEQUENCE [LARGE SCALE GENOMIC DNA]</scope>
</reference>
<dbReference type="AlphaFoldDB" id="A0A0G4LHG3"/>
<evidence type="ECO:0000313" key="1">
    <source>
        <dbReference type="EMBL" id="CRK21448.1"/>
    </source>
</evidence>
<proteinExistence type="predicted"/>
<dbReference type="EMBL" id="CVQI01012002">
    <property type="protein sequence ID" value="CRK21448.1"/>
    <property type="molecule type" value="Genomic_DNA"/>
</dbReference>
<sequence length="210" mass="22994">NAQTGPPVIWLGAIEKNLVSIARCPGPELRVLDRLIARLMVQVEVNVVSQALAQLAQPRQSSSRSKWPNPLALPRMTASSGLAVAQTACDGSRNTQLSQANPSLHGMLPLAWSGPFKPSKEIQHQRDATPPISWNSPSKSPVSGRYCHPARFCQDAFEVLGGPEISREAWQGGIGRRNSNVDTLVRVIEPGIAFVVEVHRVYWSKHHPIH</sequence>